<evidence type="ECO:0000313" key="2">
    <source>
        <dbReference type="Proteomes" id="UP001056120"/>
    </source>
</evidence>
<protein>
    <submittedName>
        <fullName evidence="1">Uncharacterized protein</fullName>
    </submittedName>
</protein>
<reference evidence="1 2" key="2">
    <citation type="journal article" date="2022" name="Mol. Ecol. Resour.">
        <title>The genomes of chicory, endive, great burdock and yacon provide insights into Asteraceae paleo-polyploidization history and plant inulin production.</title>
        <authorList>
            <person name="Fan W."/>
            <person name="Wang S."/>
            <person name="Wang H."/>
            <person name="Wang A."/>
            <person name="Jiang F."/>
            <person name="Liu H."/>
            <person name="Zhao H."/>
            <person name="Xu D."/>
            <person name="Zhang Y."/>
        </authorList>
    </citation>
    <scope>NUCLEOTIDE SEQUENCE [LARGE SCALE GENOMIC DNA]</scope>
    <source>
        <strain evidence="2">cv. Yunnan</strain>
        <tissue evidence="1">Leaves</tissue>
    </source>
</reference>
<dbReference type="EMBL" id="CM042028">
    <property type="protein sequence ID" value="KAI3797405.1"/>
    <property type="molecule type" value="Genomic_DNA"/>
</dbReference>
<accession>A0ACB9HQK0</accession>
<organism evidence="1 2">
    <name type="scientific">Smallanthus sonchifolius</name>
    <dbReference type="NCBI Taxonomy" id="185202"/>
    <lineage>
        <taxon>Eukaryota</taxon>
        <taxon>Viridiplantae</taxon>
        <taxon>Streptophyta</taxon>
        <taxon>Embryophyta</taxon>
        <taxon>Tracheophyta</taxon>
        <taxon>Spermatophyta</taxon>
        <taxon>Magnoliopsida</taxon>
        <taxon>eudicotyledons</taxon>
        <taxon>Gunneridae</taxon>
        <taxon>Pentapetalae</taxon>
        <taxon>asterids</taxon>
        <taxon>campanulids</taxon>
        <taxon>Asterales</taxon>
        <taxon>Asteraceae</taxon>
        <taxon>Asteroideae</taxon>
        <taxon>Heliantheae alliance</taxon>
        <taxon>Millerieae</taxon>
        <taxon>Smallanthus</taxon>
    </lineage>
</organism>
<name>A0ACB9HQK0_9ASTR</name>
<sequence>MDLALDATTTVGVDLGQGLREVDIKKYIKVEKIPGGQLEDSKVLKGVMFNKDVVVPGKMKRKICPYEAAAVAFEAIPRTLAQNCGVNVIRTMTALQGKASYLFFSRKVLVFSLSCFLHVNELHL</sequence>
<keyword evidence="2" id="KW-1185">Reference proteome</keyword>
<comment type="caution">
    <text evidence="1">The sequence shown here is derived from an EMBL/GenBank/DDBJ whole genome shotgun (WGS) entry which is preliminary data.</text>
</comment>
<gene>
    <name evidence="1" type="ORF">L1987_32662</name>
</gene>
<reference evidence="2" key="1">
    <citation type="journal article" date="2022" name="Mol. Ecol. Resour.">
        <title>The genomes of chicory, endive, great burdock and yacon provide insights into Asteraceae palaeo-polyploidization history and plant inulin production.</title>
        <authorList>
            <person name="Fan W."/>
            <person name="Wang S."/>
            <person name="Wang H."/>
            <person name="Wang A."/>
            <person name="Jiang F."/>
            <person name="Liu H."/>
            <person name="Zhao H."/>
            <person name="Xu D."/>
            <person name="Zhang Y."/>
        </authorList>
    </citation>
    <scope>NUCLEOTIDE SEQUENCE [LARGE SCALE GENOMIC DNA]</scope>
    <source>
        <strain evidence="2">cv. Yunnan</strain>
    </source>
</reference>
<proteinExistence type="predicted"/>
<dbReference type="Proteomes" id="UP001056120">
    <property type="component" value="Linkage Group LG11"/>
</dbReference>
<evidence type="ECO:0000313" key="1">
    <source>
        <dbReference type="EMBL" id="KAI3797405.1"/>
    </source>
</evidence>